<feature type="compositionally biased region" description="Low complexity" evidence="1">
    <location>
        <begin position="121"/>
        <end position="137"/>
    </location>
</feature>
<feature type="region of interest" description="Disordered" evidence="1">
    <location>
        <begin position="251"/>
        <end position="290"/>
    </location>
</feature>
<dbReference type="RefSeq" id="XP_030079421.1">
    <property type="nucleotide sequence ID" value="XM_030223561.1"/>
</dbReference>
<dbReference type="KEGG" id="dhe:115482972"/>
<feature type="compositionally biased region" description="Low complexity" evidence="1">
    <location>
        <begin position="440"/>
        <end position="457"/>
    </location>
</feature>
<name>A0A6J2SQQ9_DROHY</name>
<dbReference type="GeneID" id="115482972"/>
<feature type="region of interest" description="Disordered" evidence="1">
    <location>
        <begin position="121"/>
        <end position="153"/>
    </location>
</feature>
<dbReference type="OrthoDB" id="8070541at2759"/>
<keyword evidence="2" id="KW-1185">Reference proteome</keyword>
<protein>
    <submittedName>
        <fullName evidence="3">Defective chorion-1 protein, FC177 isoform-like isoform X1</fullName>
    </submittedName>
</protein>
<feature type="compositionally biased region" description="Low complexity" evidence="1">
    <location>
        <begin position="197"/>
        <end position="219"/>
    </location>
</feature>
<proteinExistence type="predicted"/>
<accession>A0A6J2SQQ9</accession>
<dbReference type="AlphaFoldDB" id="A0A6J2SQQ9"/>
<feature type="compositionally biased region" description="Polar residues" evidence="1">
    <location>
        <begin position="406"/>
        <end position="422"/>
    </location>
</feature>
<dbReference type="Proteomes" id="UP000504633">
    <property type="component" value="Unplaced"/>
</dbReference>
<sequence length="457" mass="50026">MRAGSCGCGSAHCACGSSCRCASRAKLAGGCRCARAQRTRHRRNAEYGTLETIDEGSLNALRKEYKLGLKEITLSPDEDPAEALMRYNAASVREALERASQEPFEISGDQLAAGETVANQPEEYATETTTAAPPTERTVTERTQLDVESSERSQMRAELAAARMEFKKLYSLVESLKEQLTQAEQRLRDCRQVEPATTSSSSSSTSTTSTTSTTTSTTTEKPPSAEHWTRLLASKGYDTNYLSKTHEQQYAQGGQLDLSKPDSSGAGDYIYQELQPYDPDNKSKRATYSTSTTERSLGALNQAQLLNAALHGNAIRETETEAAADDGADTTTPTPYALRGKFVRRRSTRLGLRTTRQAKVTKASGKATKELSLLRERSTKLDQLIDVLNELLRLQLQRENALAQMAGNSNRVPNRSKPTSATPRPSKCSKRLRRRRKQRPGSSSNSSNSSISSSSTN</sequence>
<dbReference type="OMA" id="NPGGCSC"/>
<evidence type="ECO:0000313" key="2">
    <source>
        <dbReference type="Proteomes" id="UP000504633"/>
    </source>
</evidence>
<evidence type="ECO:0000313" key="3">
    <source>
        <dbReference type="RefSeq" id="XP_030079421.1"/>
    </source>
</evidence>
<feature type="compositionally biased region" description="Basic residues" evidence="1">
    <location>
        <begin position="427"/>
        <end position="439"/>
    </location>
</feature>
<reference evidence="3" key="1">
    <citation type="submission" date="2025-08" db="UniProtKB">
        <authorList>
            <consortium name="RefSeq"/>
        </authorList>
    </citation>
    <scope>IDENTIFICATION</scope>
    <source>
        <strain evidence="3">15085-1641.00</strain>
        <tissue evidence="3">Whole body</tissue>
    </source>
</reference>
<evidence type="ECO:0000256" key="1">
    <source>
        <dbReference type="SAM" id="MobiDB-lite"/>
    </source>
</evidence>
<gene>
    <name evidence="3" type="primary">LOC115482972</name>
</gene>
<feature type="region of interest" description="Disordered" evidence="1">
    <location>
        <begin position="405"/>
        <end position="457"/>
    </location>
</feature>
<feature type="region of interest" description="Disordered" evidence="1">
    <location>
        <begin position="186"/>
        <end position="226"/>
    </location>
</feature>
<feature type="compositionally biased region" description="Basic and acidic residues" evidence="1">
    <location>
        <begin position="138"/>
        <end position="153"/>
    </location>
</feature>
<organism evidence="2 3">
    <name type="scientific">Drosophila hydei</name>
    <name type="common">Fruit fly</name>
    <dbReference type="NCBI Taxonomy" id="7224"/>
    <lineage>
        <taxon>Eukaryota</taxon>
        <taxon>Metazoa</taxon>
        <taxon>Ecdysozoa</taxon>
        <taxon>Arthropoda</taxon>
        <taxon>Hexapoda</taxon>
        <taxon>Insecta</taxon>
        <taxon>Pterygota</taxon>
        <taxon>Neoptera</taxon>
        <taxon>Endopterygota</taxon>
        <taxon>Diptera</taxon>
        <taxon>Brachycera</taxon>
        <taxon>Muscomorpha</taxon>
        <taxon>Ephydroidea</taxon>
        <taxon>Drosophilidae</taxon>
        <taxon>Drosophila</taxon>
    </lineage>
</organism>